<keyword evidence="3" id="KW-1185">Reference proteome</keyword>
<keyword evidence="1" id="KW-0812">Transmembrane</keyword>
<gene>
    <name evidence="2" type="ORF">MD535_01325</name>
</gene>
<comment type="caution">
    <text evidence="2">The sequence shown here is derived from an EMBL/GenBank/DDBJ whole genome shotgun (WGS) entry which is preliminary data.</text>
</comment>
<dbReference type="Proteomes" id="UP001155587">
    <property type="component" value="Unassembled WGS sequence"/>
</dbReference>
<evidence type="ECO:0000313" key="2">
    <source>
        <dbReference type="EMBL" id="MCW8344667.1"/>
    </source>
</evidence>
<accession>A0A9X3CJM1</accession>
<protein>
    <submittedName>
        <fullName evidence="2">Uncharacterized protein</fullName>
    </submittedName>
</protein>
<reference evidence="2" key="1">
    <citation type="submission" date="2022-02" db="EMBL/GenBank/DDBJ databases">
        <title>Vibrio sp. nov, a new bacterium isolated from seawater.</title>
        <authorList>
            <person name="Yuan Y."/>
        </authorList>
    </citation>
    <scope>NUCLEOTIDE SEQUENCE</scope>
    <source>
        <strain evidence="2">ZSDZ65</strain>
    </source>
</reference>
<keyword evidence="1" id="KW-0472">Membrane</keyword>
<keyword evidence="1" id="KW-1133">Transmembrane helix</keyword>
<organism evidence="2 3">
    <name type="scientific">Vibrio qingdaonensis</name>
    <dbReference type="NCBI Taxonomy" id="2829491"/>
    <lineage>
        <taxon>Bacteria</taxon>
        <taxon>Pseudomonadati</taxon>
        <taxon>Pseudomonadota</taxon>
        <taxon>Gammaproteobacteria</taxon>
        <taxon>Vibrionales</taxon>
        <taxon>Vibrionaceae</taxon>
        <taxon>Vibrio</taxon>
    </lineage>
</organism>
<evidence type="ECO:0000256" key="1">
    <source>
        <dbReference type="SAM" id="Phobius"/>
    </source>
</evidence>
<feature type="transmembrane region" description="Helical" evidence="1">
    <location>
        <begin position="51"/>
        <end position="72"/>
    </location>
</feature>
<dbReference type="EMBL" id="JAKRRY010000001">
    <property type="protein sequence ID" value="MCW8344667.1"/>
    <property type="molecule type" value="Genomic_DNA"/>
</dbReference>
<evidence type="ECO:0000313" key="3">
    <source>
        <dbReference type="Proteomes" id="UP001155587"/>
    </source>
</evidence>
<sequence length="123" mass="14004">MSGLIYEGQRLNQPIAVQDIKSGESVKGLEDLFLLREVDFERLKNGANKPYLWMVQAMFAVGGYLFSILPQILDDYKVVTKGQWIVLVIGGIICLAFGIWGRITKDKKKEVMDKIELFFSDED</sequence>
<proteinExistence type="predicted"/>
<dbReference type="RefSeq" id="WP_265673101.1">
    <property type="nucleotide sequence ID" value="NZ_JAKRRY010000001.1"/>
</dbReference>
<dbReference type="AlphaFoldDB" id="A0A9X3CJM1"/>
<feature type="transmembrane region" description="Helical" evidence="1">
    <location>
        <begin position="84"/>
        <end position="103"/>
    </location>
</feature>
<name>A0A9X3CJM1_9VIBR</name>